<dbReference type="EnsemblPlants" id="evm.model.08.1178">
    <property type="protein sequence ID" value="cds.evm.model.08.1178"/>
    <property type="gene ID" value="evm.TU.08.1178"/>
</dbReference>
<dbReference type="EMBL" id="UZAU01000705">
    <property type="status" value="NOT_ANNOTATED_CDS"/>
    <property type="molecule type" value="Genomic_DNA"/>
</dbReference>
<sequence>MAEPTLPTVNHTAHTTLVHSPTLSTPTTIISTQQRPTHSTVHCTLSSRPIMTSTVTPSTSKGKAPMYPEPSRPLSINPPSSTLHNLNTPIAPTTTRKRSFTSQSYQVGSSVRSMLKRARASHSDFVVVPSMSDNEETAGVAQQPHREK</sequence>
<feature type="region of interest" description="Disordered" evidence="1">
    <location>
        <begin position="126"/>
        <end position="148"/>
    </location>
</feature>
<reference evidence="2" key="1">
    <citation type="submission" date="2018-11" db="EMBL/GenBank/DDBJ databases">
        <authorList>
            <person name="Grassa J C."/>
        </authorList>
    </citation>
    <scope>NUCLEOTIDE SEQUENCE [LARGE SCALE GENOMIC DNA]</scope>
</reference>
<evidence type="ECO:0000256" key="1">
    <source>
        <dbReference type="SAM" id="MobiDB-lite"/>
    </source>
</evidence>
<organism evidence="2 3">
    <name type="scientific">Cannabis sativa</name>
    <name type="common">Hemp</name>
    <name type="synonym">Marijuana</name>
    <dbReference type="NCBI Taxonomy" id="3483"/>
    <lineage>
        <taxon>Eukaryota</taxon>
        <taxon>Viridiplantae</taxon>
        <taxon>Streptophyta</taxon>
        <taxon>Embryophyta</taxon>
        <taxon>Tracheophyta</taxon>
        <taxon>Spermatophyta</taxon>
        <taxon>Magnoliopsida</taxon>
        <taxon>eudicotyledons</taxon>
        <taxon>Gunneridae</taxon>
        <taxon>Pentapetalae</taxon>
        <taxon>rosids</taxon>
        <taxon>fabids</taxon>
        <taxon>Rosales</taxon>
        <taxon>Cannabaceae</taxon>
        <taxon>Cannabis</taxon>
    </lineage>
</organism>
<dbReference type="AlphaFoldDB" id="A0A803Q7V3"/>
<reference evidence="2" key="2">
    <citation type="submission" date="2021-03" db="UniProtKB">
        <authorList>
            <consortium name="EnsemblPlants"/>
        </authorList>
    </citation>
    <scope>IDENTIFICATION</scope>
</reference>
<feature type="compositionally biased region" description="Polar residues" evidence="1">
    <location>
        <begin position="49"/>
        <end position="61"/>
    </location>
</feature>
<keyword evidence="3" id="KW-1185">Reference proteome</keyword>
<proteinExistence type="predicted"/>
<dbReference type="Gramene" id="evm.model.08.1178">
    <property type="protein sequence ID" value="cds.evm.model.08.1178"/>
    <property type="gene ID" value="evm.TU.08.1178"/>
</dbReference>
<feature type="region of interest" description="Disordered" evidence="1">
    <location>
        <begin position="49"/>
        <end position="108"/>
    </location>
</feature>
<evidence type="ECO:0000313" key="2">
    <source>
        <dbReference type="EnsemblPlants" id="cds.evm.model.08.1178"/>
    </source>
</evidence>
<name>A0A803Q7V3_CANSA</name>
<protein>
    <submittedName>
        <fullName evidence="2">Uncharacterized protein</fullName>
    </submittedName>
</protein>
<dbReference type="Proteomes" id="UP000596661">
    <property type="component" value="Chromosome 8"/>
</dbReference>
<evidence type="ECO:0000313" key="3">
    <source>
        <dbReference type="Proteomes" id="UP000596661"/>
    </source>
</evidence>
<accession>A0A803Q7V3</accession>
<feature type="compositionally biased region" description="Polar residues" evidence="1">
    <location>
        <begin position="77"/>
        <end position="108"/>
    </location>
</feature>